<evidence type="ECO:0000313" key="1">
    <source>
        <dbReference type="EMBL" id="MCI86521.1"/>
    </source>
</evidence>
<dbReference type="AlphaFoldDB" id="A0A392VHT7"/>
<feature type="non-terminal residue" evidence="1">
    <location>
        <position position="67"/>
    </location>
</feature>
<evidence type="ECO:0000313" key="2">
    <source>
        <dbReference type="Proteomes" id="UP000265520"/>
    </source>
</evidence>
<proteinExistence type="predicted"/>
<reference evidence="1 2" key="1">
    <citation type="journal article" date="2018" name="Front. Plant Sci.">
        <title>Red Clover (Trifolium pratense) and Zigzag Clover (T. medium) - A Picture of Genomic Similarities and Differences.</title>
        <authorList>
            <person name="Dluhosova J."/>
            <person name="Istvanek J."/>
            <person name="Nedelnik J."/>
            <person name="Repkova J."/>
        </authorList>
    </citation>
    <scope>NUCLEOTIDE SEQUENCE [LARGE SCALE GENOMIC DNA]</scope>
    <source>
        <strain evidence="2">cv. 10/8</strain>
        <tissue evidence="1">Leaf</tissue>
    </source>
</reference>
<dbReference type="EMBL" id="LXQA011142952">
    <property type="protein sequence ID" value="MCI86521.1"/>
    <property type="molecule type" value="Genomic_DNA"/>
</dbReference>
<comment type="caution">
    <text evidence="1">The sequence shown here is derived from an EMBL/GenBank/DDBJ whole genome shotgun (WGS) entry which is preliminary data.</text>
</comment>
<accession>A0A392VHT7</accession>
<dbReference type="Proteomes" id="UP000265520">
    <property type="component" value="Unassembled WGS sequence"/>
</dbReference>
<sequence length="67" mass="7411">VRDDDLPVYHLPQHTHALGGKLQARVDDLDLGQRIFPAMLSRLENALTELLDPSNKLGAGCQPPNRI</sequence>
<name>A0A392VHT7_9FABA</name>
<protein>
    <submittedName>
        <fullName evidence="1">Uncharacterized protein</fullName>
    </submittedName>
</protein>
<organism evidence="1 2">
    <name type="scientific">Trifolium medium</name>
    <dbReference type="NCBI Taxonomy" id="97028"/>
    <lineage>
        <taxon>Eukaryota</taxon>
        <taxon>Viridiplantae</taxon>
        <taxon>Streptophyta</taxon>
        <taxon>Embryophyta</taxon>
        <taxon>Tracheophyta</taxon>
        <taxon>Spermatophyta</taxon>
        <taxon>Magnoliopsida</taxon>
        <taxon>eudicotyledons</taxon>
        <taxon>Gunneridae</taxon>
        <taxon>Pentapetalae</taxon>
        <taxon>rosids</taxon>
        <taxon>fabids</taxon>
        <taxon>Fabales</taxon>
        <taxon>Fabaceae</taxon>
        <taxon>Papilionoideae</taxon>
        <taxon>50 kb inversion clade</taxon>
        <taxon>NPAAA clade</taxon>
        <taxon>Hologalegina</taxon>
        <taxon>IRL clade</taxon>
        <taxon>Trifolieae</taxon>
        <taxon>Trifolium</taxon>
    </lineage>
</organism>
<keyword evidence="2" id="KW-1185">Reference proteome</keyword>
<feature type="non-terminal residue" evidence="1">
    <location>
        <position position="1"/>
    </location>
</feature>